<keyword evidence="1" id="KW-0812">Transmembrane</keyword>
<keyword evidence="3" id="KW-1185">Reference proteome</keyword>
<gene>
    <name evidence="2" type="ORF">QPJ95_02970</name>
</gene>
<organism evidence="2 3">
    <name type="scientific">Parasedimentitalea psychrophila</name>
    <dbReference type="NCBI Taxonomy" id="2997337"/>
    <lineage>
        <taxon>Bacteria</taxon>
        <taxon>Pseudomonadati</taxon>
        <taxon>Pseudomonadota</taxon>
        <taxon>Alphaproteobacteria</taxon>
        <taxon>Rhodobacterales</taxon>
        <taxon>Paracoccaceae</taxon>
        <taxon>Parasedimentitalea</taxon>
    </lineage>
</organism>
<evidence type="ECO:0000313" key="2">
    <source>
        <dbReference type="EMBL" id="WIY25914.1"/>
    </source>
</evidence>
<proteinExistence type="predicted"/>
<dbReference type="KEGG" id="ppso:QPJ95_02970"/>
<evidence type="ECO:0000256" key="1">
    <source>
        <dbReference type="SAM" id="Phobius"/>
    </source>
</evidence>
<name>A0A9Y2L0Q3_9RHOB</name>
<dbReference type="AlphaFoldDB" id="A0A9Y2L0Q3"/>
<evidence type="ECO:0000313" key="3">
    <source>
        <dbReference type="Proteomes" id="UP001238334"/>
    </source>
</evidence>
<dbReference type="EMBL" id="CP127247">
    <property type="protein sequence ID" value="WIY25914.1"/>
    <property type="molecule type" value="Genomic_DNA"/>
</dbReference>
<keyword evidence="1" id="KW-1133">Transmembrane helix</keyword>
<accession>A0A9Y2L0Q3</accession>
<feature type="transmembrane region" description="Helical" evidence="1">
    <location>
        <begin position="20"/>
        <end position="37"/>
    </location>
</feature>
<sequence length="55" mass="6165">MSFKPQHELHRRRLGRNMGVGLSLAAFVVLVLALTIVKVTSDDFKFPQARAAEQN</sequence>
<dbReference type="RefSeq" id="WP_270918333.1">
    <property type="nucleotide sequence ID" value="NZ_CP127247.1"/>
</dbReference>
<protein>
    <submittedName>
        <fullName evidence="2">Cytochrome C oxidase assembly protein</fullName>
    </submittedName>
</protein>
<reference evidence="2 3" key="1">
    <citation type="submission" date="2023-06" db="EMBL/GenBank/DDBJ databases">
        <title>Parasedimentitalea psychrophila sp. nov., a psychrophilic bacterium isolated from deep-sea sediment.</title>
        <authorList>
            <person name="Li A."/>
        </authorList>
    </citation>
    <scope>NUCLEOTIDE SEQUENCE [LARGE SCALE GENOMIC DNA]</scope>
    <source>
        <strain evidence="2 3">QS115</strain>
    </source>
</reference>
<dbReference type="Proteomes" id="UP001238334">
    <property type="component" value="Chromosome"/>
</dbReference>
<keyword evidence="1" id="KW-0472">Membrane</keyword>